<gene>
    <name evidence="1" type="ORF">TMSFP482_25230</name>
</gene>
<organism evidence="1">
    <name type="scientific">Staphylococcus aureus</name>
    <dbReference type="NCBI Taxonomy" id="1280"/>
    <lineage>
        <taxon>Bacteria</taxon>
        <taxon>Bacillati</taxon>
        <taxon>Bacillota</taxon>
        <taxon>Bacilli</taxon>
        <taxon>Bacillales</taxon>
        <taxon>Staphylococcaceae</taxon>
        <taxon>Staphylococcus</taxon>
    </lineage>
</organism>
<protein>
    <submittedName>
        <fullName evidence="1">Uncharacterized protein</fullName>
    </submittedName>
</protein>
<reference evidence="1" key="1">
    <citation type="submission" date="2019-06" db="EMBL/GenBank/DDBJ databases">
        <title>A novel staphylococcal enterotoxin, SE02, involved in a staphylococcal food poisoning outbreak that occurred in Tokyo in 2004.</title>
        <authorList>
            <person name="Suzuki Y."/>
            <person name="Kubota H."/>
            <person name="Kato R."/>
            <person name="Sadamasu K."/>
        </authorList>
    </citation>
    <scope>NUCLEOTIDE SEQUENCE</scope>
    <source>
        <strain evidence="1">Tokyo12482</strain>
    </source>
</reference>
<dbReference type="AlphaFoldDB" id="A0A5S9C5B6"/>
<evidence type="ECO:0000313" key="1">
    <source>
        <dbReference type="EMBL" id="BBK68667.1"/>
    </source>
</evidence>
<accession>A0A5S9C5B6</accession>
<dbReference type="EMBL" id="AP019713">
    <property type="protein sequence ID" value="BBK68667.1"/>
    <property type="molecule type" value="Genomic_DNA"/>
</dbReference>
<sequence>MRLSLLTVIVLAVTALVVAADAKVDIANRLKVRSLTGAVLVDVVLVCFKWVGAGAVLCEVVFDAVL</sequence>
<name>A0A5S9C5B6_STAAU</name>
<proteinExistence type="predicted"/>